<accession>A0A644ZBT5</accession>
<dbReference type="Gene3D" id="3.20.20.70">
    <property type="entry name" value="Aldolase class I"/>
    <property type="match status" value="1"/>
</dbReference>
<dbReference type="AlphaFoldDB" id="A0A644ZBT5"/>
<dbReference type="GO" id="GO:0005975">
    <property type="term" value="P:carbohydrate metabolic process"/>
    <property type="evidence" value="ECO:0007669"/>
    <property type="project" value="InterPro"/>
</dbReference>
<reference evidence="1" key="1">
    <citation type="submission" date="2019-08" db="EMBL/GenBank/DDBJ databases">
        <authorList>
            <person name="Kucharzyk K."/>
            <person name="Murdoch R.W."/>
            <person name="Higgins S."/>
            <person name="Loffler F."/>
        </authorList>
    </citation>
    <scope>NUCLEOTIDE SEQUENCE</scope>
</reference>
<gene>
    <name evidence="1" type="primary">fba_12</name>
    <name evidence="1" type="ORF">SDC9_81945</name>
</gene>
<keyword evidence="1" id="KW-0456">Lyase</keyword>
<dbReference type="InterPro" id="IPR050246">
    <property type="entry name" value="Class_II_FBP_aldolase"/>
</dbReference>
<dbReference type="EMBL" id="VSSQ01007261">
    <property type="protein sequence ID" value="MPM35354.1"/>
    <property type="molecule type" value="Genomic_DNA"/>
</dbReference>
<protein>
    <submittedName>
        <fullName evidence="1">Fructose-bisphosphate aldolase</fullName>
        <ecNumber evidence="1">4.1.2.13</ecNumber>
    </submittedName>
</protein>
<comment type="caution">
    <text evidence="1">The sequence shown here is derived from an EMBL/GenBank/DDBJ whole genome shotgun (WGS) entry which is preliminary data.</text>
</comment>
<dbReference type="PANTHER" id="PTHR30304">
    <property type="entry name" value="D-TAGATOSE-1,6-BISPHOSPHATE ALDOLASE"/>
    <property type="match status" value="1"/>
</dbReference>
<evidence type="ECO:0000313" key="1">
    <source>
        <dbReference type="EMBL" id="MPM35354.1"/>
    </source>
</evidence>
<name>A0A644ZBT5_9ZZZZ</name>
<dbReference type="Pfam" id="PF01116">
    <property type="entry name" value="F_bP_aldolase"/>
    <property type="match status" value="1"/>
</dbReference>
<dbReference type="PANTHER" id="PTHR30304:SF0">
    <property type="entry name" value="D-TAGATOSE-1,6-BISPHOSPHATE ALDOLASE SUBUNIT GATY-RELATED"/>
    <property type="match status" value="1"/>
</dbReference>
<dbReference type="EC" id="4.1.2.13" evidence="1"/>
<dbReference type="CDD" id="cd00947">
    <property type="entry name" value="TBP_aldolase_IIB"/>
    <property type="match status" value="1"/>
</dbReference>
<proteinExistence type="predicted"/>
<dbReference type="GO" id="GO:0008270">
    <property type="term" value="F:zinc ion binding"/>
    <property type="evidence" value="ECO:0007669"/>
    <property type="project" value="InterPro"/>
</dbReference>
<dbReference type="InterPro" id="IPR013785">
    <property type="entry name" value="Aldolase_TIM"/>
</dbReference>
<sequence>MLVTMKEILDRASKENYAVAAPNVGNELNARASIEAAEDMNAPLILDVAFHATSDIFFFGHELRLLAEQSSVPIAVNLDHGTTLEQVQKAINAGFTSVMIDRSSYPDTENIRDVKEVVKIAHAAGISVEAELGHVGHAENYAHDRDAALTDPELAKKYIEETGVDCLAVAIGTAHRAYPAEFKPYLDFDRLIEIKKATNHFPLVLHGSSGTDSESLRKACQLGINKVNINNDLCKATVESIRNKNFDGNKAYAIFRVVQEGFKEKLKEMIAVYGSADKAWLPKVSGLPRSKMPNNLE</sequence>
<dbReference type="GO" id="GO:0004332">
    <property type="term" value="F:fructose-bisphosphate aldolase activity"/>
    <property type="evidence" value="ECO:0007669"/>
    <property type="project" value="UniProtKB-EC"/>
</dbReference>
<dbReference type="SUPFAM" id="SSF51569">
    <property type="entry name" value="Aldolase"/>
    <property type="match status" value="1"/>
</dbReference>
<dbReference type="PIRSF" id="PIRSF001359">
    <property type="entry name" value="F_bP_aldolase_II"/>
    <property type="match status" value="1"/>
</dbReference>
<dbReference type="NCBIfam" id="TIGR00167">
    <property type="entry name" value="cbbA"/>
    <property type="match status" value="1"/>
</dbReference>
<organism evidence="1">
    <name type="scientific">bioreactor metagenome</name>
    <dbReference type="NCBI Taxonomy" id="1076179"/>
    <lineage>
        <taxon>unclassified sequences</taxon>
        <taxon>metagenomes</taxon>
        <taxon>ecological metagenomes</taxon>
    </lineage>
</organism>
<dbReference type="InterPro" id="IPR000771">
    <property type="entry name" value="FBA_II"/>
</dbReference>